<accession>A0A481ZAD9</accession>
<organism evidence="1">
    <name type="scientific">Pithovirus LCPAC304</name>
    <dbReference type="NCBI Taxonomy" id="2506594"/>
    <lineage>
        <taxon>Viruses</taxon>
        <taxon>Pithoviruses</taxon>
    </lineage>
</organism>
<dbReference type="EMBL" id="MK500574">
    <property type="protein sequence ID" value="QBK92322.1"/>
    <property type="molecule type" value="Genomic_DNA"/>
</dbReference>
<sequence>MEGHQWLTLTYPWNRSVDPNPMLFAERLPLHDQFVVMGEGGGTSDWNYDLDLDFPNQALAEQFEKEVSAIASERSVAASFRYWDMSTVSVK</sequence>
<proteinExistence type="predicted"/>
<protein>
    <submittedName>
        <fullName evidence="1">Uncharacterized protein</fullName>
    </submittedName>
</protein>
<gene>
    <name evidence="1" type="ORF">LCPAC304_06690</name>
</gene>
<reference evidence="1" key="1">
    <citation type="journal article" date="2019" name="MBio">
        <title>Virus Genomes from Deep Sea Sediments Expand the Ocean Megavirome and Support Independent Origins of Viral Gigantism.</title>
        <authorList>
            <person name="Backstrom D."/>
            <person name="Yutin N."/>
            <person name="Jorgensen S.L."/>
            <person name="Dharamshi J."/>
            <person name="Homa F."/>
            <person name="Zaremba-Niedwiedzka K."/>
            <person name="Spang A."/>
            <person name="Wolf Y.I."/>
            <person name="Koonin E.V."/>
            <person name="Ettema T.J."/>
        </authorList>
    </citation>
    <scope>NUCLEOTIDE SEQUENCE</scope>
</reference>
<evidence type="ECO:0000313" key="1">
    <source>
        <dbReference type="EMBL" id="QBK92322.1"/>
    </source>
</evidence>
<name>A0A481ZAD9_9VIRU</name>